<dbReference type="PANTHER" id="PTHR33712">
    <property type="entry name" value="LIGHT-INDEPENDENT PROTOCHLOROPHYLLIDE REDUCTASE SUBUNIT B"/>
    <property type="match status" value="1"/>
</dbReference>
<organism evidence="8 9">
    <name type="scientific">Azorhizobium caulinodans (strain ATCC 43989 / DSM 5975 / JCM 20966 / LMG 6465 / NBRC 14845 / NCIMB 13405 / ORS 571)</name>
    <dbReference type="NCBI Taxonomy" id="438753"/>
    <lineage>
        <taxon>Bacteria</taxon>
        <taxon>Pseudomonadati</taxon>
        <taxon>Pseudomonadota</taxon>
        <taxon>Alphaproteobacteria</taxon>
        <taxon>Hyphomicrobiales</taxon>
        <taxon>Xanthobacteraceae</taxon>
        <taxon>Azorhizobium</taxon>
    </lineage>
</organism>
<dbReference type="PANTHER" id="PTHR33712:SF7">
    <property type="entry name" value="LIGHT-INDEPENDENT PROTOCHLOROPHYLLIDE REDUCTASE SUBUNIT B"/>
    <property type="match status" value="1"/>
</dbReference>
<dbReference type="InterPro" id="IPR050152">
    <property type="entry name" value="ChlB/BchB/BchZ"/>
</dbReference>
<reference evidence="8 9" key="4">
    <citation type="journal article" date="2009" name="Appl. Environ. Microbiol.">
        <title>Comparative genome-wide transcriptional profiling of Azorhizobium caulinodans ORS571 grown under free-living and symbiotic conditions.</title>
        <authorList>
            <person name="Tsukada S."/>
            <person name="Aono T."/>
            <person name="Akiba N."/>
            <person name="Lee KB."/>
            <person name="Liu CT."/>
            <person name="Toyazaki H."/>
            <person name="Oyaizu H."/>
        </authorList>
    </citation>
    <scope>NUCLEOTIDE SEQUENCE [LARGE SCALE GENOMIC DNA]</scope>
    <source>
        <strain evidence="9">ATCC 43989 / DSM 5975 / JCM 20966 / LMG 6465 / NBRC 14845 / NCIMB 13405 / ORS 571</strain>
    </source>
</reference>
<evidence type="ECO:0000256" key="2">
    <source>
        <dbReference type="ARBA" id="ARBA00005155"/>
    </source>
</evidence>
<reference evidence="8 9" key="6">
    <citation type="journal article" date="2011" name="Appl. Environ. Microbiol.">
        <title>Involvement of the azorhizobial chromosome partition gene (parA) in the onset of bacteroid differentiation during Sesbania rostrata stem nodule development.</title>
        <authorList>
            <person name="Liu CT."/>
            <person name="Lee KB."/>
            <person name="Wang YS."/>
            <person name="Peng MH."/>
            <person name="Lee KT."/>
            <person name="Suzuki S."/>
            <person name="Suzuki T."/>
            <person name="Oyaizu H."/>
        </authorList>
    </citation>
    <scope>NUCLEOTIDE SEQUENCE [LARGE SCALE GENOMIC DNA]</scope>
    <source>
        <strain evidence="9">ATCC 43989 / DSM 5975 / JCM 20966 / LMG 6465 / NBRC 14845 / NCIMB 13405 / ORS 571</strain>
    </source>
</reference>
<evidence type="ECO:0000256" key="5">
    <source>
        <dbReference type="ARBA" id="ARBA00023231"/>
    </source>
</evidence>
<evidence type="ECO:0000256" key="3">
    <source>
        <dbReference type="ARBA" id="ARBA00011002"/>
    </source>
</evidence>
<dbReference type="Gene3D" id="6.10.250.1090">
    <property type="match status" value="1"/>
</dbReference>
<gene>
    <name evidence="8" type="primary">nifN</name>
    <name evidence="8" type="ordered locus">AZC_1037</name>
</gene>
<reference evidence="8 9" key="3">
    <citation type="journal article" date="2008" name="BMC Genomics">
        <title>The genome of the versatile nitrogen fixer Azorhizobium caulinodans ORS571.</title>
        <authorList>
            <person name="Lee KB."/>
            <person name="Backer P.D."/>
            <person name="Aono T."/>
            <person name="Liu CT."/>
            <person name="Suzuki S."/>
            <person name="Suzuki T."/>
            <person name="Kaneko T."/>
            <person name="Yamada M."/>
            <person name="Tabata S."/>
            <person name="Kupfer D.M."/>
            <person name="Najar F.Z."/>
            <person name="Wiley G.B."/>
            <person name="Roe B."/>
            <person name="Binnewies T.T."/>
            <person name="Ussery D.W."/>
            <person name="D'Haeze W."/>
            <person name="Herder J.D."/>
            <person name="Gevers D."/>
            <person name="Vereecke D."/>
            <person name="Holsters M."/>
            <person name="Oyaizu H."/>
        </authorList>
    </citation>
    <scope>NUCLEOTIDE SEQUENCE [LARGE SCALE GENOMIC DNA]</scope>
    <source>
        <strain evidence="9">ATCC 43989 / DSM 5975 / JCM 20966 / LMG 6465 / NBRC 14845 / NCIMB 13405 / ORS 571</strain>
    </source>
</reference>
<dbReference type="RefSeq" id="WP_012169568.1">
    <property type="nucleotide sequence ID" value="NC_009937.1"/>
</dbReference>
<dbReference type="PROSITE" id="PS00699">
    <property type="entry name" value="NITROGENASE_1_1"/>
    <property type="match status" value="1"/>
</dbReference>
<evidence type="ECO:0000313" key="8">
    <source>
        <dbReference type="EMBL" id="BAF87035.1"/>
    </source>
</evidence>
<dbReference type="Gene3D" id="3.40.50.1980">
    <property type="entry name" value="Nitrogenase molybdenum iron protein domain"/>
    <property type="match status" value="3"/>
</dbReference>
<dbReference type="EMBL" id="AP009384">
    <property type="protein sequence ID" value="BAF87035.1"/>
    <property type="molecule type" value="Genomic_DNA"/>
</dbReference>
<accession>A8HQH7</accession>
<name>A8HQH7_AZOC5</name>
<proteinExistence type="inferred from homology"/>
<reference evidence="8 9" key="1">
    <citation type="journal article" date="2007" name="Appl. Environ. Microbiol.">
        <title>Rhizobial factors required for stem nodule maturation and maintenance in Sesbania rostrata-Azorhizobium caulinodans ORS571 symbiosis.</title>
        <authorList>
            <person name="Suzuki S."/>
            <person name="Aono T."/>
            <person name="Lee KB."/>
            <person name="Suzuki T."/>
            <person name="Liu CT."/>
            <person name="Miwa H."/>
            <person name="Wakao S."/>
            <person name="Iki T."/>
            <person name="Oyaizu H."/>
        </authorList>
    </citation>
    <scope>NUCLEOTIDE SEQUENCE [LARGE SCALE GENOMIC DNA]</scope>
    <source>
        <strain evidence="9">ATCC 43989 / DSM 5975 / JCM 20966 / LMG 6465 / NBRC 14845 / NCIMB 13405 / ORS 571</strain>
    </source>
</reference>
<dbReference type="HOGENOM" id="CLU_025876_2_0_5"/>
<dbReference type="eggNOG" id="COG2710">
    <property type="taxonomic scope" value="Bacteria"/>
</dbReference>
<dbReference type="InterPro" id="IPR000510">
    <property type="entry name" value="Nase/OxRdtase_comp1"/>
</dbReference>
<keyword evidence="9" id="KW-1185">Reference proteome</keyword>
<evidence type="ECO:0000313" key="9">
    <source>
        <dbReference type="Proteomes" id="UP000000270"/>
    </source>
</evidence>
<comment type="similarity">
    <text evidence="3 6">Belongs to the NifD/NifK/NifE/NifN family.</text>
</comment>
<dbReference type="UniPathway" id="UPA00782"/>
<comment type="function">
    <text evidence="1">This protein may play a role in the biosynthesis of the prosthetic group of nitrogenase (FeMo cofactor).</text>
</comment>
<comment type="pathway">
    <text evidence="2">Cofactor biosynthesis; Fe-Mo cofactor biosynthesis.</text>
</comment>
<reference evidence="8 9" key="5">
    <citation type="journal article" date="2010" name="Appl. Environ. Microbiol.">
        <title>phrR-like gene praR of Azorhizobium caulinodans ORS571 is essential for symbiosis with Sesbania rostrata and is involved in expression of reb genes.</title>
        <authorList>
            <person name="Akiba N."/>
            <person name="Aono T."/>
            <person name="Toyazaki H."/>
            <person name="Sato S."/>
            <person name="Oyaizu H."/>
        </authorList>
    </citation>
    <scope>NUCLEOTIDE SEQUENCE [LARGE SCALE GENOMIC DNA]</scope>
    <source>
        <strain evidence="9">ATCC 43989 / DSM 5975 / JCM 20966 / LMG 6465 / NBRC 14845 / NCIMB 13405 / ORS 571</strain>
    </source>
</reference>
<evidence type="ECO:0000256" key="4">
    <source>
        <dbReference type="ARBA" id="ARBA00013282"/>
    </source>
</evidence>
<dbReference type="AlphaFoldDB" id="A8HQH7"/>
<dbReference type="SUPFAM" id="SSF53807">
    <property type="entry name" value="Helical backbone' metal receptor"/>
    <property type="match status" value="1"/>
</dbReference>
<sequence>MATVVHSRKACVVNPLKMSQPIGGALAFMGLRGAMPLLHGSQGCTSFGLVLFVRHFKEAIPMQTTAMSEVATVLGGYENVEQAVLNIHKRTKPEIIGICSTGVTETKGDDVEGYLKLIREKHPEVADLPMIYVSTPDFKDAFQDGWEKTVTRMVEVLVEVPDPAKRNAKRVNVLPGSHLTPGDLDELRTIIEDFGLIPSFLPDLAGSLDGHIPDEFTPTTIGGIGVDEIAAMGEAGWTIAIGAQMRRAAEAMEKKTGVPFRLFERLCGLEANDEFIMFLSQISGRPVPRKYRRQRGQLVDAMLDAHFHIGGRRLAIGAEPDLLFDMSSVLHEMGAHVTAAVTTTHSPVLERVHTDEVLIGDLEDLERLAKERECDLLITHSHGRQAASRLNIPFYRAGIPMFDRLGAGHQLSVGYRGTRTTLFTIANLLISDHEANHDATPDTWRTDGTHAAPMH</sequence>
<dbReference type="Pfam" id="PF00148">
    <property type="entry name" value="Oxidored_nitro"/>
    <property type="match status" value="1"/>
</dbReference>
<dbReference type="KEGG" id="azc:AZC_1037"/>
<reference evidence="9" key="2">
    <citation type="submission" date="2007-04" db="EMBL/GenBank/DDBJ databases">
        <title>Complete genome sequence of the nitrogen-fixing bacterium Azorhizobium caulinodans ORS571.</title>
        <authorList>
            <person name="Lee K.B."/>
            <person name="Backer P.D."/>
            <person name="Aono T."/>
            <person name="Liu C.T."/>
            <person name="Suzuki S."/>
            <person name="Suzuki T."/>
            <person name="Kaneko T."/>
            <person name="Yamada M."/>
            <person name="Tabata S."/>
            <person name="Kupfer D.M."/>
            <person name="Najar F.Z."/>
            <person name="Wiley G.B."/>
            <person name="Roe B."/>
            <person name="Binnewies T."/>
            <person name="Ussery D."/>
            <person name="Vereecke D."/>
            <person name="Gevers D."/>
            <person name="Holsters M."/>
            <person name="Oyaizu H."/>
        </authorList>
    </citation>
    <scope>NUCLEOTIDE SEQUENCE [LARGE SCALE GENOMIC DNA]</scope>
    <source>
        <strain evidence="9">ATCC 43989 / DSM 5975 / JCM 20966 / LMG 6465 / NBRC 14845 / NCIMB 13405 / ORS 571</strain>
    </source>
</reference>
<evidence type="ECO:0000256" key="1">
    <source>
        <dbReference type="ARBA" id="ARBA00003171"/>
    </source>
</evidence>
<dbReference type="STRING" id="438753.AZC_1037"/>
<dbReference type="GO" id="GO:0016163">
    <property type="term" value="F:nitrogenase activity"/>
    <property type="evidence" value="ECO:0007669"/>
    <property type="project" value="InterPro"/>
</dbReference>
<dbReference type="InterPro" id="IPR005975">
    <property type="entry name" value="Nase_Mo-Fe_CF"/>
</dbReference>
<feature type="domain" description="Nitrogenase/oxidoreductase component 1" evidence="7">
    <location>
        <begin position="19"/>
        <end position="429"/>
    </location>
</feature>
<evidence type="ECO:0000259" key="7">
    <source>
        <dbReference type="Pfam" id="PF00148"/>
    </source>
</evidence>
<dbReference type="SMR" id="A8HQH7"/>
<dbReference type="GO" id="GO:0065003">
    <property type="term" value="P:protein-containing complex assembly"/>
    <property type="evidence" value="ECO:0007669"/>
    <property type="project" value="InterPro"/>
</dbReference>
<dbReference type="InterPro" id="IPR000318">
    <property type="entry name" value="Nase_comp1_CS"/>
</dbReference>
<keyword evidence="5 6" id="KW-0535">Nitrogen fixation</keyword>
<dbReference type="NCBIfam" id="TIGR01285">
    <property type="entry name" value="nifN"/>
    <property type="match status" value="1"/>
</dbReference>
<protein>
    <recommendedName>
        <fullName evidence="4">Nitrogenase iron-molybdenum cofactor biosynthesis protein NifN</fullName>
    </recommendedName>
</protein>
<dbReference type="CDD" id="cd01966">
    <property type="entry name" value="Nitrogenase_NifN_1"/>
    <property type="match status" value="1"/>
</dbReference>
<dbReference type="Proteomes" id="UP000000270">
    <property type="component" value="Chromosome"/>
</dbReference>
<evidence type="ECO:0000256" key="6">
    <source>
        <dbReference type="RuleBase" id="RU004021"/>
    </source>
</evidence>